<keyword evidence="11" id="KW-0624">Polysaccharide degradation</keyword>
<reference evidence="16" key="1">
    <citation type="submission" date="2021-01" db="UniProtKB">
        <authorList>
            <consortium name="EnsemblMetazoa"/>
        </authorList>
    </citation>
    <scope>IDENTIFICATION</scope>
</reference>
<dbReference type="SMR" id="A0A7M7JHK9"/>
<dbReference type="EnsemblMetazoa" id="XM_022796563">
    <property type="protein sequence ID" value="XP_022652298"/>
    <property type="gene ID" value="LOC111246641"/>
</dbReference>
<dbReference type="PROSITE" id="PS51910">
    <property type="entry name" value="GH18_2"/>
    <property type="match status" value="1"/>
</dbReference>
<dbReference type="SUPFAM" id="SSF51445">
    <property type="entry name" value="(Trans)glycosidases"/>
    <property type="match status" value="1"/>
</dbReference>
<dbReference type="AlphaFoldDB" id="A0A7M7JHK9"/>
<keyword evidence="6 12" id="KW-0378">Hydrolase</keyword>
<evidence type="ECO:0000256" key="11">
    <source>
        <dbReference type="ARBA" id="ARBA00023326"/>
    </source>
</evidence>
<dbReference type="GO" id="GO:0000272">
    <property type="term" value="P:polysaccharide catabolic process"/>
    <property type="evidence" value="ECO:0007669"/>
    <property type="project" value="UniProtKB-KW"/>
</dbReference>
<evidence type="ECO:0000256" key="6">
    <source>
        <dbReference type="ARBA" id="ARBA00022801"/>
    </source>
</evidence>
<feature type="compositionally biased region" description="Low complexity" evidence="13">
    <location>
        <begin position="461"/>
        <end position="478"/>
    </location>
</feature>
<dbReference type="PANTHER" id="PTHR11177:SF144">
    <property type="entry name" value="CHITINASE 5"/>
    <property type="match status" value="1"/>
</dbReference>
<evidence type="ECO:0000256" key="2">
    <source>
        <dbReference type="ARBA" id="ARBA00009121"/>
    </source>
</evidence>
<keyword evidence="5" id="KW-0732">Signal</keyword>
<dbReference type="FunFam" id="3.20.20.80:FF:000144">
    <property type="entry name" value="Chitinase"/>
    <property type="match status" value="1"/>
</dbReference>
<keyword evidence="9" id="KW-0119">Carbohydrate metabolism</keyword>
<evidence type="ECO:0000256" key="4">
    <source>
        <dbReference type="ARBA" id="ARBA00022669"/>
    </source>
</evidence>
<dbReference type="GO" id="GO:0008843">
    <property type="term" value="F:endochitinase activity"/>
    <property type="evidence" value="ECO:0007669"/>
    <property type="project" value="UniProtKB-EC"/>
</dbReference>
<evidence type="ECO:0000259" key="15">
    <source>
        <dbReference type="PROSITE" id="PS51910"/>
    </source>
</evidence>
<dbReference type="PANTHER" id="PTHR11177">
    <property type="entry name" value="CHITINASE"/>
    <property type="match status" value="1"/>
</dbReference>
<accession>A0A7M7JHK9</accession>
<dbReference type="SMART" id="SM00636">
    <property type="entry name" value="Glyco_18"/>
    <property type="match status" value="1"/>
</dbReference>
<keyword evidence="8" id="KW-1015">Disulfide bond</keyword>
<dbReference type="GeneID" id="111246641"/>
<dbReference type="Gene3D" id="2.170.140.10">
    <property type="entry name" value="Chitin binding domain"/>
    <property type="match status" value="1"/>
</dbReference>
<evidence type="ECO:0000256" key="7">
    <source>
        <dbReference type="ARBA" id="ARBA00023024"/>
    </source>
</evidence>
<dbReference type="RefSeq" id="XP_022652298.1">
    <property type="nucleotide sequence ID" value="XM_022796563.1"/>
</dbReference>
<dbReference type="KEGG" id="vde:111246641"/>
<feature type="region of interest" description="Disordered" evidence="13">
    <location>
        <begin position="440"/>
        <end position="486"/>
    </location>
</feature>
<dbReference type="PROSITE" id="PS50940">
    <property type="entry name" value="CHIT_BIND_II"/>
    <property type="match status" value="1"/>
</dbReference>
<evidence type="ECO:0000259" key="14">
    <source>
        <dbReference type="PROSITE" id="PS50940"/>
    </source>
</evidence>
<dbReference type="FunFam" id="3.10.50.10:FF:000004">
    <property type="entry name" value="Chitinase 5"/>
    <property type="match status" value="1"/>
</dbReference>
<evidence type="ECO:0000256" key="5">
    <source>
        <dbReference type="ARBA" id="ARBA00022729"/>
    </source>
</evidence>
<dbReference type="EC" id="3.2.1.14" evidence="3"/>
<dbReference type="CDD" id="cd02872">
    <property type="entry name" value="GH18_chitolectin_chitotriosidase"/>
    <property type="match status" value="1"/>
</dbReference>
<comment type="similarity">
    <text evidence="2">Belongs to the glycosyl hydrolase 18 family. Chitinase class II subfamily.</text>
</comment>
<dbReference type="InterPro" id="IPR017853">
    <property type="entry name" value="GH"/>
</dbReference>
<comment type="catalytic activity">
    <reaction evidence="1">
        <text>Random endo-hydrolysis of N-acetyl-beta-D-glucosaminide (1-&gt;4)-beta-linkages in chitin and chitodextrins.</text>
        <dbReference type="EC" id="3.2.1.14"/>
    </reaction>
</comment>
<dbReference type="InterPro" id="IPR029070">
    <property type="entry name" value="Chitinase_insertion_sf"/>
</dbReference>
<proteinExistence type="inferred from homology"/>
<name>A0A7M7JHK9_VARDE</name>
<evidence type="ECO:0000313" key="17">
    <source>
        <dbReference type="Proteomes" id="UP000594260"/>
    </source>
</evidence>
<organism evidence="16 17">
    <name type="scientific">Varroa destructor</name>
    <name type="common">Honeybee mite</name>
    <dbReference type="NCBI Taxonomy" id="109461"/>
    <lineage>
        <taxon>Eukaryota</taxon>
        <taxon>Metazoa</taxon>
        <taxon>Ecdysozoa</taxon>
        <taxon>Arthropoda</taxon>
        <taxon>Chelicerata</taxon>
        <taxon>Arachnida</taxon>
        <taxon>Acari</taxon>
        <taxon>Parasitiformes</taxon>
        <taxon>Mesostigmata</taxon>
        <taxon>Gamasina</taxon>
        <taxon>Dermanyssoidea</taxon>
        <taxon>Varroidae</taxon>
        <taxon>Varroa</taxon>
    </lineage>
</organism>
<keyword evidence="7" id="KW-0146">Chitin degradation</keyword>
<evidence type="ECO:0000256" key="1">
    <source>
        <dbReference type="ARBA" id="ARBA00000822"/>
    </source>
</evidence>
<evidence type="ECO:0000256" key="10">
    <source>
        <dbReference type="ARBA" id="ARBA00023295"/>
    </source>
</evidence>
<dbReference type="GO" id="GO:0005576">
    <property type="term" value="C:extracellular region"/>
    <property type="evidence" value="ECO:0007669"/>
    <property type="project" value="InterPro"/>
</dbReference>
<dbReference type="InterPro" id="IPR050314">
    <property type="entry name" value="Glycosyl_Hydrlase_18"/>
</dbReference>
<dbReference type="Gene3D" id="3.10.50.10">
    <property type="match status" value="1"/>
</dbReference>
<dbReference type="Gene3D" id="3.20.20.80">
    <property type="entry name" value="Glycosidases"/>
    <property type="match status" value="1"/>
</dbReference>
<dbReference type="SUPFAM" id="SSF54556">
    <property type="entry name" value="Chitinase insertion domain"/>
    <property type="match status" value="1"/>
</dbReference>
<dbReference type="InParanoid" id="A0A7M7JHK9"/>
<evidence type="ECO:0000256" key="3">
    <source>
        <dbReference type="ARBA" id="ARBA00012729"/>
    </source>
</evidence>
<dbReference type="Pfam" id="PF00704">
    <property type="entry name" value="Glyco_hydro_18"/>
    <property type="match status" value="1"/>
</dbReference>
<dbReference type="InterPro" id="IPR002557">
    <property type="entry name" value="Chitin-bd_dom"/>
</dbReference>
<keyword evidence="4" id="KW-0147">Chitin-binding</keyword>
<evidence type="ECO:0000256" key="13">
    <source>
        <dbReference type="SAM" id="MobiDB-lite"/>
    </source>
</evidence>
<evidence type="ECO:0000256" key="9">
    <source>
        <dbReference type="ARBA" id="ARBA00023277"/>
    </source>
</evidence>
<protein>
    <recommendedName>
        <fullName evidence="3">chitinase</fullName>
        <ecNumber evidence="3">3.2.1.14</ecNumber>
    </recommendedName>
</protein>
<evidence type="ECO:0000256" key="8">
    <source>
        <dbReference type="ARBA" id="ARBA00023157"/>
    </source>
</evidence>
<evidence type="ECO:0000256" key="12">
    <source>
        <dbReference type="RuleBase" id="RU000489"/>
    </source>
</evidence>
<dbReference type="InterPro" id="IPR001579">
    <property type="entry name" value="Glyco_hydro_18_chit_AS"/>
</dbReference>
<dbReference type="InterPro" id="IPR036508">
    <property type="entry name" value="Chitin-bd_dom_sf"/>
</dbReference>
<dbReference type="InterPro" id="IPR001223">
    <property type="entry name" value="Glyco_hydro18_cat"/>
</dbReference>
<dbReference type="SUPFAM" id="SSF57625">
    <property type="entry name" value="Invertebrate chitin-binding proteins"/>
    <property type="match status" value="1"/>
</dbReference>
<dbReference type="FunCoup" id="A0A7M7JHK9">
    <property type="interactions" value="42"/>
</dbReference>
<dbReference type="GO" id="GO:0008061">
    <property type="term" value="F:chitin binding"/>
    <property type="evidence" value="ECO:0007669"/>
    <property type="project" value="UniProtKB-KW"/>
</dbReference>
<evidence type="ECO:0000313" key="16">
    <source>
        <dbReference type="EnsemblMetazoa" id="XP_022652298"/>
    </source>
</evidence>
<feature type="domain" description="Chitin-binding type-2" evidence="14">
    <location>
        <begin position="487"/>
        <end position="546"/>
    </location>
</feature>
<feature type="domain" description="GH18" evidence="15">
    <location>
        <begin position="65"/>
        <end position="439"/>
    </location>
</feature>
<dbReference type="OMA" id="ATWELLV"/>
<dbReference type="GO" id="GO:0006032">
    <property type="term" value="P:chitin catabolic process"/>
    <property type="evidence" value="ECO:0007669"/>
    <property type="project" value="UniProtKB-KW"/>
</dbReference>
<dbReference type="Proteomes" id="UP000594260">
    <property type="component" value="Unplaced"/>
</dbReference>
<dbReference type="OrthoDB" id="73875at2759"/>
<keyword evidence="17" id="KW-1185">Reference proteome</keyword>
<dbReference type="SMART" id="SM00494">
    <property type="entry name" value="ChtBD2"/>
    <property type="match status" value="1"/>
</dbReference>
<keyword evidence="10 12" id="KW-0326">Glycosidase</keyword>
<dbReference type="InterPro" id="IPR011583">
    <property type="entry name" value="Chitinase_II/V-like_cat"/>
</dbReference>
<dbReference type="PROSITE" id="PS01095">
    <property type="entry name" value="GH18_1"/>
    <property type="match status" value="1"/>
</dbReference>
<dbReference type="Pfam" id="PF01607">
    <property type="entry name" value="CBM_14"/>
    <property type="match status" value="1"/>
</dbReference>
<sequence length="619" mass="70687">MNWLPKHMVLRQARKAQPSWLAFRADKRKGQRYLPITTTAAATTDMLILRSSRDTSVDRQTVGRGKVVCYYQTWAYNRPSPYSYDIEDIPADLCTHLIYSFVGLSNKTWEVMAIDPNLDIEKNGYKRFNDLKRKHSNLKTILAIGGWDEGGQKYSDMVSSKERRATFVQSAVKWVKEHDFDGFDLDWEYPGASDRQGKYSDKENFLKLVQELRAEFDKQEPRLLLTVAVPIAKFRLDEGYEVKALAQLFDHIHVMSYDLRGNWAGFTDVHSPLYPRPFDDWGYAKLNVRDGLQLWVERGAPKHKLIVGIPIYGRTYTLGSKDNHGLHAGIRRWDTDGGKPGPYTNASGFHAYFEICKNVQDNGWKREWDDIGKCPYAYKDDQWVGYEDEQSLAIKLDFIIKQGYGGAMVWAVDMDDYRADCHSMKNPLMTMISSVMDSFEPPEIPSTTMTTTTTSRPMDEGSGSSSGSKSTSSTTTTTRRPVLPPDSKVCRDPQFMFYPHEKECAMYYLCVHGQPELKKCPSKTVWDTDKLICNWPINVSREQCRNAVMKPEDYKESNDVVVQSETEKSKGTTLPVTPSTESTIALTAASTMNYKNFNSSRNLIENNQSSETSDKKIFI</sequence>